<evidence type="ECO:0000256" key="3">
    <source>
        <dbReference type="PROSITE-ProRule" id="PRU00339"/>
    </source>
</evidence>
<comment type="caution">
    <text evidence="4">The sequence shown here is derived from an EMBL/GenBank/DDBJ whole genome shotgun (WGS) entry which is preliminary data.</text>
</comment>
<dbReference type="PANTHER" id="PTHR44943:SF8">
    <property type="entry name" value="TPR REPEAT-CONTAINING PROTEIN MJ0263"/>
    <property type="match status" value="1"/>
</dbReference>
<keyword evidence="2 3" id="KW-0802">TPR repeat</keyword>
<proteinExistence type="predicted"/>
<dbReference type="AlphaFoldDB" id="A0AAU9JXM4"/>
<dbReference type="EMBL" id="CAJZBQ010000053">
    <property type="protein sequence ID" value="CAG9331591.1"/>
    <property type="molecule type" value="Genomic_DNA"/>
</dbReference>
<dbReference type="InterPro" id="IPR051685">
    <property type="entry name" value="Ycf3/AcsC/BcsC/TPR_MFPF"/>
</dbReference>
<dbReference type="PANTHER" id="PTHR44943">
    <property type="entry name" value="CELLULOSE SYNTHASE OPERON PROTEIN C"/>
    <property type="match status" value="1"/>
</dbReference>
<dbReference type="Pfam" id="PF13181">
    <property type="entry name" value="TPR_8"/>
    <property type="match status" value="1"/>
</dbReference>
<evidence type="ECO:0000313" key="5">
    <source>
        <dbReference type="Proteomes" id="UP001162131"/>
    </source>
</evidence>
<dbReference type="InterPro" id="IPR019734">
    <property type="entry name" value="TPR_rpt"/>
</dbReference>
<dbReference type="SMART" id="SM00028">
    <property type="entry name" value="TPR"/>
    <property type="match status" value="2"/>
</dbReference>
<keyword evidence="1" id="KW-0677">Repeat</keyword>
<feature type="repeat" description="TPR" evidence="3">
    <location>
        <begin position="254"/>
        <end position="287"/>
    </location>
</feature>
<protein>
    <recommendedName>
        <fullName evidence="6">Tetratricopeptide repeat protein</fullName>
    </recommendedName>
</protein>
<evidence type="ECO:0000256" key="2">
    <source>
        <dbReference type="ARBA" id="ARBA00022803"/>
    </source>
</evidence>
<name>A0AAU9JXM4_9CILI</name>
<evidence type="ECO:0000256" key="1">
    <source>
        <dbReference type="ARBA" id="ARBA00022737"/>
    </source>
</evidence>
<sequence>MRCFIPRCKREVNFLCRCTSPEVYSCKKHLEKLRKSINKPHPYISLIFQPFAETTEALLGFLAEEKFKVDKLKAKIIALFSKSLWSLENAFGSLLKELDSDAAKIKNYFEEVSKVKKLENSAVISYEAVMEAAKIFVQKSDNAEFFYEISNEINTTIKNFNEELRILVSAEQLTLKKYEIDESCDIAFSDKGDTFCNGMRYKEAMRACSLLEFNSKDPYYNTTRGHNHIHLSQIEIEKAMQLYKEAIQILPDSHEACNGIGCILYNEMKYEEAIEYFDNAIRIDPNCADYYKNKGFAFKRLGRREEAIKCFKEAANKEYF</sequence>
<evidence type="ECO:0008006" key="6">
    <source>
        <dbReference type="Google" id="ProtNLM"/>
    </source>
</evidence>
<dbReference type="Proteomes" id="UP001162131">
    <property type="component" value="Unassembled WGS sequence"/>
</dbReference>
<evidence type="ECO:0000313" key="4">
    <source>
        <dbReference type="EMBL" id="CAG9331591.1"/>
    </source>
</evidence>
<keyword evidence="5" id="KW-1185">Reference proteome</keyword>
<organism evidence="4 5">
    <name type="scientific">Blepharisma stoltei</name>
    <dbReference type="NCBI Taxonomy" id="1481888"/>
    <lineage>
        <taxon>Eukaryota</taxon>
        <taxon>Sar</taxon>
        <taxon>Alveolata</taxon>
        <taxon>Ciliophora</taxon>
        <taxon>Postciliodesmatophora</taxon>
        <taxon>Heterotrichea</taxon>
        <taxon>Heterotrichida</taxon>
        <taxon>Blepharismidae</taxon>
        <taxon>Blepharisma</taxon>
    </lineage>
</organism>
<accession>A0AAU9JXM4</accession>
<gene>
    <name evidence="4" type="ORF">BSTOLATCC_MIC53658</name>
</gene>
<dbReference type="SUPFAM" id="SSF48452">
    <property type="entry name" value="TPR-like"/>
    <property type="match status" value="1"/>
</dbReference>
<dbReference type="Gene3D" id="1.25.40.10">
    <property type="entry name" value="Tetratricopeptide repeat domain"/>
    <property type="match status" value="1"/>
</dbReference>
<dbReference type="InterPro" id="IPR011990">
    <property type="entry name" value="TPR-like_helical_dom_sf"/>
</dbReference>
<dbReference type="Pfam" id="PF00515">
    <property type="entry name" value="TPR_1"/>
    <property type="match status" value="1"/>
</dbReference>
<dbReference type="PROSITE" id="PS50005">
    <property type="entry name" value="TPR"/>
    <property type="match status" value="1"/>
</dbReference>
<reference evidence="4" key="1">
    <citation type="submission" date="2021-09" db="EMBL/GenBank/DDBJ databases">
        <authorList>
            <consortium name="AG Swart"/>
            <person name="Singh M."/>
            <person name="Singh A."/>
            <person name="Seah K."/>
            <person name="Emmerich C."/>
        </authorList>
    </citation>
    <scope>NUCLEOTIDE SEQUENCE</scope>
    <source>
        <strain evidence="4">ATCC30299</strain>
    </source>
</reference>